<dbReference type="PANTHER" id="PTHR23232:SF142">
    <property type="entry name" value="GASTRULA ZINC FINGER PROTEIN XLCGF57.1-LIKE-RELATED"/>
    <property type="match status" value="1"/>
</dbReference>
<dbReference type="GO" id="GO:0006355">
    <property type="term" value="P:regulation of DNA-templated transcription"/>
    <property type="evidence" value="ECO:0007669"/>
    <property type="project" value="InterPro"/>
</dbReference>
<gene>
    <name evidence="2" type="ORF">UY3_16828</name>
</gene>
<evidence type="ECO:0000259" key="1">
    <source>
        <dbReference type="PROSITE" id="PS50805"/>
    </source>
</evidence>
<accession>M7BCY0</accession>
<dbReference type="EMBL" id="KB583883">
    <property type="protein sequence ID" value="EMP26087.1"/>
    <property type="molecule type" value="Genomic_DNA"/>
</dbReference>
<reference evidence="3" key="1">
    <citation type="journal article" date="2013" name="Nat. Genet.">
        <title>The draft genomes of soft-shell turtle and green sea turtle yield insights into the development and evolution of the turtle-specific body plan.</title>
        <authorList>
            <person name="Wang Z."/>
            <person name="Pascual-Anaya J."/>
            <person name="Zadissa A."/>
            <person name="Li W."/>
            <person name="Niimura Y."/>
            <person name="Huang Z."/>
            <person name="Li C."/>
            <person name="White S."/>
            <person name="Xiong Z."/>
            <person name="Fang D."/>
            <person name="Wang B."/>
            <person name="Ming Y."/>
            <person name="Chen Y."/>
            <person name="Zheng Y."/>
            <person name="Kuraku S."/>
            <person name="Pignatelli M."/>
            <person name="Herrero J."/>
            <person name="Beal K."/>
            <person name="Nozawa M."/>
            <person name="Li Q."/>
            <person name="Wang J."/>
            <person name="Zhang H."/>
            <person name="Yu L."/>
            <person name="Shigenobu S."/>
            <person name="Wang J."/>
            <person name="Liu J."/>
            <person name="Flicek P."/>
            <person name="Searle S."/>
            <person name="Wang J."/>
            <person name="Kuratani S."/>
            <person name="Yin Y."/>
            <person name="Aken B."/>
            <person name="Zhang G."/>
            <person name="Irie N."/>
        </authorList>
    </citation>
    <scope>NUCLEOTIDE SEQUENCE [LARGE SCALE GENOMIC DNA]</scope>
</reference>
<dbReference type="STRING" id="8469.M7BCY0"/>
<dbReference type="PROSITE" id="PS50805">
    <property type="entry name" value="KRAB"/>
    <property type="match status" value="1"/>
</dbReference>
<sequence>MAAADPVTFQEVAVCFTEEEWALLDPGQRALYRVVMQENYEAVTSLVAKGNKNSLCQTFCLCWGSPSSMLFCSPSLLQGLQKPQDCRGLYGGAPQCQTVDSSSGELIVMPG</sequence>
<name>M7BCY0_CHEMY</name>
<organism evidence="2 3">
    <name type="scientific">Chelonia mydas</name>
    <name type="common">Green sea-turtle</name>
    <name type="synonym">Chelonia agassizi</name>
    <dbReference type="NCBI Taxonomy" id="8469"/>
    <lineage>
        <taxon>Eukaryota</taxon>
        <taxon>Metazoa</taxon>
        <taxon>Chordata</taxon>
        <taxon>Craniata</taxon>
        <taxon>Vertebrata</taxon>
        <taxon>Euteleostomi</taxon>
        <taxon>Archelosauria</taxon>
        <taxon>Testudinata</taxon>
        <taxon>Testudines</taxon>
        <taxon>Cryptodira</taxon>
        <taxon>Durocryptodira</taxon>
        <taxon>Americhelydia</taxon>
        <taxon>Chelonioidea</taxon>
        <taxon>Cheloniidae</taxon>
        <taxon>Chelonia</taxon>
    </lineage>
</organism>
<protein>
    <recommendedName>
        <fullName evidence="1">KRAB domain-containing protein</fullName>
    </recommendedName>
</protein>
<dbReference type="PANTHER" id="PTHR23232">
    <property type="entry name" value="KRAB DOMAIN C2H2 ZINC FINGER"/>
    <property type="match status" value="1"/>
</dbReference>
<feature type="domain" description="KRAB" evidence="1">
    <location>
        <begin position="7"/>
        <end position="99"/>
    </location>
</feature>
<proteinExistence type="predicted"/>
<dbReference type="InterPro" id="IPR036051">
    <property type="entry name" value="KRAB_dom_sf"/>
</dbReference>
<dbReference type="Proteomes" id="UP000031443">
    <property type="component" value="Unassembled WGS sequence"/>
</dbReference>
<dbReference type="InterPro" id="IPR050169">
    <property type="entry name" value="Krueppel_C2H2_ZnF"/>
</dbReference>
<dbReference type="Gene3D" id="6.10.140.140">
    <property type="match status" value="1"/>
</dbReference>
<evidence type="ECO:0000313" key="2">
    <source>
        <dbReference type="EMBL" id="EMP26087.1"/>
    </source>
</evidence>
<evidence type="ECO:0000313" key="3">
    <source>
        <dbReference type="Proteomes" id="UP000031443"/>
    </source>
</evidence>
<dbReference type="InterPro" id="IPR001909">
    <property type="entry name" value="KRAB"/>
</dbReference>
<dbReference type="SMART" id="SM00349">
    <property type="entry name" value="KRAB"/>
    <property type="match status" value="1"/>
</dbReference>
<dbReference type="AlphaFoldDB" id="M7BCY0"/>
<dbReference type="CDD" id="cd07765">
    <property type="entry name" value="KRAB_A-box"/>
    <property type="match status" value="1"/>
</dbReference>
<dbReference type="SUPFAM" id="SSF109640">
    <property type="entry name" value="KRAB domain (Kruppel-associated box)"/>
    <property type="match status" value="1"/>
</dbReference>
<keyword evidence="3" id="KW-1185">Reference proteome</keyword>
<dbReference type="Pfam" id="PF01352">
    <property type="entry name" value="KRAB"/>
    <property type="match status" value="1"/>
</dbReference>